<accession>A0A392V7Z7</accession>
<dbReference type="Proteomes" id="UP000265520">
    <property type="component" value="Unassembled WGS sequence"/>
</dbReference>
<name>A0A392V7Z7_9FABA</name>
<evidence type="ECO:0000313" key="2">
    <source>
        <dbReference type="Proteomes" id="UP000265520"/>
    </source>
</evidence>
<dbReference type="AlphaFoldDB" id="A0A392V7Z7"/>
<evidence type="ECO:0000313" key="1">
    <source>
        <dbReference type="EMBL" id="MCI83582.1"/>
    </source>
</evidence>
<comment type="caution">
    <text evidence="1">The sequence shown here is derived from an EMBL/GenBank/DDBJ whole genome shotgun (WGS) entry which is preliminary data.</text>
</comment>
<sequence length="59" mass="6475">MADRFFPNDLPPPFVAETTLEEATSSQTPTPHSLTSLLSLPYTTLTSKLQVAALHFKQS</sequence>
<organism evidence="1 2">
    <name type="scientific">Trifolium medium</name>
    <dbReference type="NCBI Taxonomy" id="97028"/>
    <lineage>
        <taxon>Eukaryota</taxon>
        <taxon>Viridiplantae</taxon>
        <taxon>Streptophyta</taxon>
        <taxon>Embryophyta</taxon>
        <taxon>Tracheophyta</taxon>
        <taxon>Spermatophyta</taxon>
        <taxon>Magnoliopsida</taxon>
        <taxon>eudicotyledons</taxon>
        <taxon>Gunneridae</taxon>
        <taxon>Pentapetalae</taxon>
        <taxon>rosids</taxon>
        <taxon>fabids</taxon>
        <taxon>Fabales</taxon>
        <taxon>Fabaceae</taxon>
        <taxon>Papilionoideae</taxon>
        <taxon>50 kb inversion clade</taxon>
        <taxon>NPAAA clade</taxon>
        <taxon>Hologalegina</taxon>
        <taxon>IRL clade</taxon>
        <taxon>Trifolieae</taxon>
        <taxon>Trifolium</taxon>
    </lineage>
</organism>
<proteinExistence type="predicted"/>
<reference evidence="1 2" key="1">
    <citation type="journal article" date="2018" name="Front. Plant Sci.">
        <title>Red Clover (Trifolium pratense) and Zigzag Clover (T. medium) - A Picture of Genomic Similarities and Differences.</title>
        <authorList>
            <person name="Dluhosova J."/>
            <person name="Istvanek J."/>
            <person name="Nedelnik J."/>
            <person name="Repkova J."/>
        </authorList>
    </citation>
    <scope>NUCLEOTIDE SEQUENCE [LARGE SCALE GENOMIC DNA]</scope>
    <source>
        <strain evidence="2">cv. 10/8</strain>
        <tissue evidence="1">Leaf</tissue>
    </source>
</reference>
<dbReference type="EMBL" id="LXQA011070473">
    <property type="protein sequence ID" value="MCI83582.1"/>
    <property type="molecule type" value="Genomic_DNA"/>
</dbReference>
<keyword evidence="2" id="KW-1185">Reference proteome</keyword>
<feature type="non-terminal residue" evidence="1">
    <location>
        <position position="59"/>
    </location>
</feature>
<protein>
    <submittedName>
        <fullName evidence="1">LanC-like protein 2-like</fullName>
    </submittedName>
</protein>